<sequence>MISGSLYSYEDQNLVQSEVELMEELELELHNLIKWECSDDNPFQGKFDLQCNIMTVNASEIENN</sequence>
<name>A0A1W1D6H7_9ZZZZ</name>
<evidence type="ECO:0000313" key="1">
    <source>
        <dbReference type="EMBL" id="SFV76233.1"/>
    </source>
</evidence>
<reference evidence="1" key="1">
    <citation type="submission" date="2016-10" db="EMBL/GenBank/DDBJ databases">
        <authorList>
            <person name="de Groot N.N."/>
        </authorList>
    </citation>
    <scope>NUCLEOTIDE SEQUENCE</scope>
</reference>
<organism evidence="1">
    <name type="scientific">hydrothermal vent metagenome</name>
    <dbReference type="NCBI Taxonomy" id="652676"/>
    <lineage>
        <taxon>unclassified sequences</taxon>
        <taxon>metagenomes</taxon>
        <taxon>ecological metagenomes</taxon>
    </lineage>
</organism>
<accession>A0A1W1D6H7</accession>
<proteinExistence type="predicted"/>
<protein>
    <submittedName>
        <fullName evidence="1">Uncharacterized protein</fullName>
    </submittedName>
</protein>
<dbReference type="AlphaFoldDB" id="A0A1W1D6H7"/>
<gene>
    <name evidence="1" type="ORF">MNB_SUP05-10-134</name>
</gene>
<dbReference type="EMBL" id="FPHQ01000082">
    <property type="protein sequence ID" value="SFV76233.1"/>
    <property type="molecule type" value="Genomic_DNA"/>
</dbReference>